<sequence length="325" mass="36479">MAECHLYKLPNELLLNILVPFQTPDLLPLTTLSHRIYALILRILQNRLLLTSDLHSHMLLLECYHPSARLTEPPFFCTYLGLLAPKDTSSGTATETESPASRLGKLRNTYSCFRPYRRSLSPSGRRVLSSVSSSDKPSSSSSPPRSNPATNPIQPVPGTTSDTSPVSASQVPVKQVLSLESHELFTQLVAQLILVRLGRPGIYNAFEGFEEGVIRVQREWLKDRASSSSDTEGPEVDGDVQDDTCILWVNEATKNMGFRFKVKRREERRRDSPILVRVDEEEEGVTYEIEYDELLIRTSHLLLTWEKSVMQDDNSGKAVVFGSFG</sequence>
<dbReference type="InterPro" id="IPR001810">
    <property type="entry name" value="F-box_dom"/>
</dbReference>
<dbReference type="EMBL" id="MU006597">
    <property type="protein sequence ID" value="KAF2743446.1"/>
    <property type="molecule type" value="Genomic_DNA"/>
</dbReference>
<dbReference type="Proteomes" id="UP000799440">
    <property type="component" value="Unassembled WGS sequence"/>
</dbReference>
<protein>
    <recommendedName>
        <fullName evidence="2">F-box domain-containing protein</fullName>
    </recommendedName>
</protein>
<dbReference type="PROSITE" id="PS50181">
    <property type="entry name" value="FBOX"/>
    <property type="match status" value="1"/>
</dbReference>
<feature type="compositionally biased region" description="Low complexity" evidence="1">
    <location>
        <begin position="120"/>
        <end position="148"/>
    </location>
</feature>
<accession>A0A6A6V0X5</accession>
<reference evidence="3" key="1">
    <citation type="journal article" date="2020" name="Stud. Mycol.">
        <title>101 Dothideomycetes genomes: a test case for predicting lifestyles and emergence of pathogens.</title>
        <authorList>
            <person name="Haridas S."/>
            <person name="Albert R."/>
            <person name="Binder M."/>
            <person name="Bloem J."/>
            <person name="Labutti K."/>
            <person name="Salamov A."/>
            <person name="Andreopoulos B."/>
            <person name="Baker S."/>
            <person name="Barry K."/>
            <person name="Bills G."/>
            <person name="Bluhm B."/>
            <person name="Cannon C."/>
            <person name="Castanera R."/>
            <person name="Culley D."/>
            <person name="Daum C."/>
            <person name="Ezra D."/>
            <person name="Gonzalez J."/>
            <person name="Henrissat B."/>
            <person name="Kuo A."/>
            <person name="Liang C."/>
            <person name="Lipzen A."/>
            <person name="Lutzoni F."/>
            <person name="Magnuson J."/>
            <person name="Mondo S."/>
            <person name="Nolan M."/>
            <person name="Ohm R."/>
            <person name="Pangilinan J."/>
            <person name="Park H.-J."/>
            <person name="Ramirez L."/>
            <person name="Alfaro M."/>
            <person name="Sun H."/>
            <person name="Tritt A."/>
            <person name="Yoshinaga Y."/>
            <person name="Zwiers L.-H."/>
            <person name="Turgeon B."/>
            <person name="Goodwin S."/>
            <person name="Spatafora J."/>
            <person name="Crous P."/>
            <person name="Grigoriev I."/>
        </authorList>
    </citation>
    <scope>NUCLEOTIDE SEQUENCE</scope>
    <source>
        <strain evidence="3">CBS 119925</strain>
    </source>
</reference>
<organism evidence="3 4">
    <name type="scientific">Sporormia fimetaria CBS 119925</name>
    <dbReference type="NCBI Taxonomy" id="1340428"/>
    <lineage>
        <taxon>Eukaryota</taxon>
        <taxon>Fungi</taxon>
        <taxon>Dikarya</taxon>
        <taxon>Ascomycota</taxon>
        <taxon>Pezizomycotina</taxon>
        <taxon>Dothideomycetes</taxon>
        <taxon>Pleosporomycetidae</taxon>
        <taxon>Pleosporales</taxon>
        <taxon>Sporormiaceae</taxon>
        <taxon>Sporormia</taxon>
    </lineage>
</organism>
<dbReference type="OrthoDB" id="9981546at2759"/>
<dbReference type="AlphaFoldDB" id="A0A6A6V0X5"/>
<evidence type="ECO:0000259" key="2">
    <source>
        <dbReference type="PROSITE" id="PS50181"/>
    </source>
</evidence>
<gene>
    <name evidence="3" type="ORF">M011DRAFT_471389</name>
</gene>
<keyword evidence="4" id="KW-1185">Reference proteome</keyword>
<name>A0A6A6V0X5_9PLEO</name>
<feature type="domain" description="F-box" evidence="2">
    <location>
        <begin position="3"/>
        <end position="52"/>
    </location>
</feature>
<proteinExistence type="predicted"/>
<feature type="compositionally biased region" description="Polar residues" evidence="1">
    <location>
        <begin position="149"/>
        <end position="167"/>
    </location>
</feature>
<evidence type="ECO:0000313" key="4">
    <source>
        <dbReference type="Proteomes" id="UP000799440"/>
    </source>
</evidence>
<evidence type="ECO:0000256" key="1">
    <source>
        <dbReference type="SAM" id="MobiDB-lite"/>
    </source>
</evidence>
<evidence type="ECO:0000313" key="3">
    <source>
        <dbReference type="EMBL" id="KAF2743446.1"/>
    </source>
</evidence>
<feature type="region of interest" description="Disordered" evidence="1">
    <location>
        <begin position="120"/>
        <end position="167"/>
    </location>
</feature>